<dbReference type="Pfam" id="PF13202">
    <property type="entry name" value="EF-hand_5"/>
    <property type="match status" value="3"/>
</dbReference>
<protein>
    <submittedName>
        <fullName evidence="4">EF hand</fullName>
    </submittedName>
</protein>
<evidence type="ECO:0000256" key="2">
    <source>
        <dbReference type="SAM" id="SignalP"/>
    </source>
</evidence>
<dbReference type="GO" id="GO:0005509">
    <property type="term" value="F:calcium ion binding"/>
    <property type="evidence" value="ECO:0007669"/>
    <property type="project" value="InterPro"/>
</dbReference>
<proteinExistence type="predicted"/>
<dbReference type="PROSITE" id="PS50222">
    <property type="entry name" value="EF_HAND_2"/>
    <property type="match status" value="2"/>
</dbReference>
<evidence type="ECO:0000256" key="1">
    <source>
        <dbReference type="SAM" id="MobiDB-lite"/>
    </source>
</evidence>
<evidence type="ECO:0000313" key="5">
    <source>
        <dbReference type="Proteomes" id="UP000199283"/>
    </source>
</evidence>
<dbReference type="SMART" id="SM00054">
    <property type="entry name" value="EFh"/>
    <property type="match status" value="3"/>
</dbReference>
<gene>
    <name evidence="4" type="ORF">SAMN04488526_2587</name>
</gene>
<evidence type="ECO:0000313" key="4">
    <source>
        <dbReference type="EMBL" id="SEL41017.1"/>
    </source>
</evidence>
<dbReference type="InterPro" id="IPR002048">
    <property type="entry name" value="EF_hand_dom"/>
</dbReference>
<dbReference type="STRING" id="188906.SAMN04488526_2587"/>
<evidence type="ECO:0000259" key="3">
    <source>
        <dbReference type="PROSITE" id="PS50222"/>
    </source>
</evidence>
<keyword evidence="2" id="KW-0732">Signal</keyword>
<name>A0A1H7Q120_9RHOB</name>
<feature type="domain" description="EF-hand" evidence="3">
    <location>
        <begin position="90"/>
        <end position="117"/>
    </location>
</feature>
<feature type="compositionally biased region" description="Gly residues" evidence="1">
    <location>
        <begin position="31"/>
        <end position="42"/>
    </location>
</feature>
<feature type="signal peptide" evidence="2">
    <location>
        <begin position="1"/>
        <end position="25"/>
    </location>
</feature>
<dbReference type="PROSITE" id="PS00018">
    <property type="entry name" value="EF_HAND_1"/>
    <property type="match status" value="3"/>
</dbReference>
<dbReference type="SUPFAM" id="SSF47473">
    <property type="entry name" value="EF-hand"/>
    <property type="match status" value="1"/>
</dbReference>
<dbReference type="InterPro" id="IPR011992">
    <property type="entry name" value="EF-hand-dom_pair"/>
</dbReference>
<dbReference type="Proteomes" id="UP000199283">
    <property type="component" value="Unassembled WGS sequence"/>
</dbReference>
<feature type="region of interest" description="Disordered" evidence="1">
    <location>
        <begin position="28"/>
        <end position="55"/>
    </location>
</feature>
<dbReference type="EMBL" id="FNZQ01000005">
    <property type="protein sequence ID" value="SEL41017.1"/>
    <property type="molecule type" value="Genomic_DNA"/>
</dbReference>
<dbReference type="InterPro" id="IPR018247">
    <property type="entry name" value="EF_Hand_1_Ca_BS"/>
</dbReference>
<keyword evidence="5" id="KW-1185">Reference proteome</keyword>
<dbReference type="AlphaFoldDB" id="A0A1H7Q120"/>
<reference evidence="4 5" key="1">
    <citation type="submission" date="2016-10" db="EMBL/GenBank/DDBJ databases">
        <authorList>
            <person name="de Groot N.N."/>
        </authorList>
    </citation>
    <scope>NUCLEOTIDE SEQUENCE [LARGE SCALE GENOMIC DNA]</scope>
    <source>
        <strain evidence="4 5">DSM 14858</strain>
    </source>
</reference>
<dbReference type="Gene3D" id="1.10.238.10">
    <property type="entry name" value="EF-hand"/>
    <property type="match status" value="2"/>
</dbReference>
<sequence length="193" mass="19748">MVRKTLLTAGILVGVAFGGAAFADADQKHGGQTGARQGGGVMQQGAASGMMGGQGGMSGMMGGQGGMSGMMAHMQKMGGGMMGGMGPMSMMLAFDTDGDGTVSPEELRTGLLAKLGEFDADGDGSLSISEFETLHSAMIRETMVDRFQYLDADGDGIVTAGEMTAPADVMTRMQSMRGGVDQDTSNDSMMNDN</sequence>
<feature type="chain" id="PRO_5011743185" evidence="2">
    <location>
        <begin position="26"/>
        <end position="193"/>
    </location>
</feature>
<organism evidence="4 5">
    <name type="scientific">Jannaschia helgolandensis</name>
    <dbReference type="NCBI Taxonomy" id="188906"/>
    <lineage>
        <taxon>Bacteria</taxon>
        <taxon>Pseudomonadati</taxon>
        <taxon>Pseudomonadota</taxon>
        <taxon>Alphaproteobacteria</taxon>
        <taxon>Rhodobacterales</taxon>
        <taxon>Roseobacteraceae</taxon>
        <taxon>Jannaschia</taxon>
    </lineage>
</organism>
<accession>A0A1H7Q120</accession>
<feature type="domain" description="EF-hand" evidence="3">
    <location>
        <begin position="118"/>
        <end position="141"/>
    </location>
</feature>
<dbReference type="RefSeq" id="WP_175495877.1">
    <property type="nucleotide sequence ID" value="NZ_FNZQ01000005.1"/>
</dbReference>